<accession>A0AAW6FLA9</accession>
<dbReference type="Proteomes" id="UP001212263">
    <property type="component" value="Unassembled WGS sequence"/>
</dbReference>
<evidence type="ECO:0008006" key="4">
    <source>
        <dbReference type="Google" id="ProtNLM"/>
    </source>
</evidence>
<proteinExistence type="predicted"/>
<keyword evidence="1" id="KW-0812">Transmembrane</keyword>
<organism evidence="2 3">
    <name type="scientific">Odoribacter splanchnicus</name>
    <dbReference type="NCBI Taxonomy" id="28118"/>
    <lineage>
        <taxon>Bacteria</taxon>
        <taxon>Pseudomonadati</taxon>
        <taxon>Bacteroidota</taxon>
        <taxon>Bacteroidia</taxon>
        <taxon>Bacteroidales</taxon>
        <taxon>Odoribacteraceae</taxon>
        <taxon>Odoribacter</taxon>
    </lineage>
</organism>
<sequence length="121" mass="13741">MNPLKYQDNSDNHLLLFNDPLQRRRYACSLIMILLMTGVAEILHEKEIIFPEIAALIIGMWIVDKRVWHIEAGQMLSLMTLGACTGVLLVLYSSFLLVVNVAIAFLFAGLSLLFTRTTLFR</sequence>
<feature type="transmembrane region" description="Helical" evidence="1">
    <location>
        <begin position="75"/>
        <end position="95"/>
    </location>
</feature>
<keyword evidence="1" id="KW-1133">Transmembrane helix</keyword>
<evidence type="ECO:0000313" key="2">
    <source>
        <dbReference type="EMBL" id="MDB9224334.1"/>
    </source>
</evidence>
<keyword evidence="1" id="KW-0472">Membrane</keyword>
<name>A0AAW6FLA9_9BACT</name>
<dbReference type="AlphaFoldDB" id="A0AAW6FLA9"/>
<evidence type="ECO:0000313" key="3">
    <source>
        <dbReference type="Proteomes" id="UP001212263"/>
    </source>
</evidence>
<dbReference type="EMBL" id="JAQMRD010000023">
    <property type="protein sequence ID" value="MDB9224334.1"/>
    <property type="molecule type" value="Genomic_DNA"/>
</dbReference>
<feature type="transmembrane region" description="Helical" evidence="1">
    <location>
        <begin position="26"/>
        <end position="42"/>
    </location>
</feature>
<dbReference type="RefSeq" id="WP_195305996.1">
    <property type="nucleotide sequence ID" value="NZ_JADMZE010000037.1"/>
</dbReference>
<feature type="transmembrane region" description="Helical" evidence="1">
    <location>
        <begin position="48"/>
        <end position="63"/>
    </location>
</feature>
<reference evidence="2" key="1">
    <citation type="submission" date="2023-01" db="EMBL/GenBank/DDBJ databases">
        <title>Human gut microbiome strain richness.</title>
        <authorList>
            <person name="Chen-Liaw A."/>
        </authorList>
    </citation>
    <scope>NUCLEOTIDE SEQUENCE</scope>
    <source>
        <strain evidence="2">RTP21484st1_B7_RTP21484_190118</strain>
    </source>
</reference>
<protein>
    <recommendedName>
        <fullName evidence="4">FUSC family protein</fullName>
    </recommendedName>
</protein>
<feature type="transmembrane region" description="Helical" evidence="1">
    <location>
        <begin position="101"/>
        <end position="119"/>
    </location>
</feature>
<gene>
    <name evidence="2" type="ORF">PN645_15175</name>
</gene>
<evidence type="ECO:0000256" key="1">
    <source>
        <dbReference type="SAM" id="Phobius"/>
    </source>
</evidence>
<comment type="caution">
    <text evidence="2">The sequence shown here is derived from an EMBL/GenBank/DDBJ whole genome shotgun (WGS) entry which is preliminary data.</text>
</comment>